<organism evidence="2 3">
    <name type="scientific">Prauserella cavernicola</name>
    <dbReference type="NCBI Taxonomy" id="2800127"/>
    <lineage>
        <taxon>Bacteria</taxon>
        <taxon>Bacillati</taxon>
        <taxon>Actinomycetota</taxon>
        <taxon>Actinomycetes</taxon>
        <taxon>Pseudonocardiales</taxon>
        <taxon>Pseudonocardiaceae</taxon>
        <taxon>Prauserella</taxon>
    </lineage>
</organism>
<comment type="caution">
    <text evidence="2">The sequence shown here is derived from an EMBL/GenBank/DDBJ whole genome shotgun (WGS) entry which is preliminary data.</text>
</comment>
<dbReference type="AlphaFoldDB" id="A0A934QR66"/>
<evidence type="ECO:0000313" key="2">
    <source>
        <dbReference type="EMBL" id="MBK1783899.1"/>
    </source>
</evidence>
<accession>A0A934QR66</accession>
<feature type="transmembrane region" description="Helical" evidence="1">
    <location>
        <begin position="6"/>
        <end position="25"/>
    </location>
</feature>
<name>A0A934QR66_9PSEU</name>
<protein>
    <submittedName>
        <fullName evidence="2">Uncharacterized protein</fullName>
    </submittedName>
</protein>
<feature type="transmembrane region" description="Helical" evidence="1">
    <location>
        <begin position="32"/>
        <end position="48"/>
    </location>
</feature>
<gene>
    <name evidence="2" type="ORF">JHE00_06110</name>
</gene>
<evidence type="ECO:0000256" key="1">
    <source>
        <dbReference type="SAM" id="Phobius"/>
    </source>
</evidence>
<feature type="transmembrane region" description="Helical" evidence="1">
    <location>
        <begin position="54"/>
        <end position="70"/>
    </location>
</feature>
<keyword evidence="1" id="KW-0472">Membrane</keyword>
<dbReference type="EMBL" id="JAENJH010000001">
    <property type="protein sequence ID" value="MBK1783899.1"/>
    <property type="molecule type" value="Genomic_DNA"/>
</dbReference>
<dbReference type="RefSeq" id="WP_200315528.1">
    <property type="nucleotide sequence ID" value="NZ_JAENJH010000001.1"/>
</dbReference>
<dbReference type="Proteomes" id="UP000635245">
    <property type="component" value="Unassembled WGS sequence"/>
</dbReference>
<sequence length="78" mass="8491">MSAIPQGVLYLPVMAVWITLAGALINRDRMRVVAPLVVAAVTAVIAAVANMPWLLVPVVLLWLLGLLTMVREHRGESY</sequence>
<keyword evidence="1" id="KW-1133">Transmembrane helix</keyword>
<reference evidence="2" key="1">
    <citation type="submission" date="2020-12" db="EMBL/GenBank/DDBJ databases">
        <title>Prauserella sp. ASG 168, a novel actinomycete isolated from cave rock.</title>
        <authorList>
            <person name="Suriyachadkun C."/>
        </authorList>
    </citation>
    <scope>NUCLEOTIDE SEQUENCE</scope>
    <source>
        <strain evidence="2">ASG 168</strain>
    </source>
</reference>
<keyword evidence="1" id="KW-0812">Transmembrane</keyword>
<proteinExistence type="predicted"/>
<evidence type="ECO:0000313" key="3">
    <source>
        <dbReference type="Proteomes" id="UP000635245"/>
    </source>
</evidence>
<keyword evidence="3" id="KW-1185">Reference proteome</keyword>